<dbReference type="KEGG" id="dfc:DFI_19645"/>
<dbReference type="EMBL" id="CP021084">
    <property type="protein sequence ID" value="ASN83413.1"/>
    <property type="molecule type" value="Genomic_DNA"/>
</dbReference>
<gene>
    <name evidence="2" type="ORF">DFI_19645</name>
</gene>
<geneLocation type="plasmid" evidence="3">
    <name>pdfi3</name>
</geneLocation>
<keyword evidence="3" id="KW-1185">Reference proteome</keyword>
<organism evidence="2 3">
    <name type="scientific">Deinococcus ficus</name>
    <dbReference type="NCBI Taxonomy" id="317577"/>
    <lineage>
        <taxon>Bacteria</taxon>
        <taxon>Thermotogati</taxon>
        <taxon>Deinococcota</taxon>
        <taxon>Deinococci</taxon>
        <taxon>Deinococcales</taxon>
        <taxon>Deinococcaceae</taxon>
        <taxon>Deinococcus</taxon>
    </lineage>
</organism>
<feature type="region of interest" description="Disordered" evidence="1">
    <location>
        <begin position="1"/>
        <end position="35"/>
    </location>
</feature>
<evidence type="ECO:0000313" key="3">
    <source>
        <dbReference type="Proteomes" id="UP000259030"/>
    </source>
</evidence>
<evidence type="ECO:0000256" key="1">
    <source>
        <dbReference type="SAM" id="MobiDB-lite"/>
    </source>
</evidence>
<proteinExistence type="predicted"/>
<evidence type="ECO:0000313" key="2">
    <source>
        <dbReference type="EMBL" id="ASN83413.1"/>
    </source>
</evidence>
<dbReference type="RefSeq" id="WP_027462846.1">
    <property type="nucleotide sequence ID" value="NZ_CP021084.1"/>
</dbReference>
<name>A0A221T3F4_9DEIO</name>
<protein>
    <submittedName>
        <fullName evidence="2">Uncharacterized protein</fullName>
    </submittedName>
</protein>
<sequence>MSDPADRAAQPNSRVSGADDGRTQRPPWMTREHAASHRAHLLMQTLLGGTRIPPLASSTWEVLLRVRPELAEFVPGKQRQHLLARTAARPLPAEALARLIAQPA</sequence>
<dbReference type="Proteomes" id="UP000259030">
    <property type="component" value="Plasmid pDFI3"/>
</dbReference>
<accession>A0A221T3F4</accession>
<keyword evidence="2" id="KW-0614">Plasmid</keyword>
<reference evidence="2 3" key="1">
    <citation type="submission" date="2017-05" db="EMBL/GenBank/DDBJ databases">
        <title>The complete genome sequence of Deinococcus ficus isolated from the rhizosphere of the Ficus religiosa L. in Taiwan.</title>
        <authorList>
            <person name="Wu K.-M."/>
            <person name="Liao T.-L."/>
            <person name="Liu Y.-M."/>
            <person name="Young C.-C."/>
            <person name="Tsai S.-F."/>
        </authorList>
    </citation>
    <scope>NUCLEOTIDE SEQUENCE [LARGE SCALE GENOMIC DNA]</scope>
    <source>
        <strain evidence="2 3">CC-FR2-10</strain>
        <plasmid evidence="3">pdfi3</plasmid>
    </source>
</reference>
<dbReference type="AlphaFoldDB" id="A0A221T3F4"/>